<dbReference type="InterPro" id="IPR008969">
    <property type="entry name" value="CarboxyPept-like_regulatory"/>
</dbReference>
<dbReference type="PANTHER" id="PTHR36108">
    <property type="entry name" value="COLOSSIN-B-RELATED"/>
    <property type="match status" value="1"/>
</dbReference>
<evidence type="ECO:0000313" key="9">
    <source>
        <dbReference type="Proteomes" id="UP000292274"/>
    </source>
</evidence>
<feature type="chain" id="PRO_5020670797" description="alpha-amylase" evidence="7">
    <location>
        <begin position="30"/>
        <end position="692"/>
    </location>
</feature>
<keyword evidence="8" id="KW-0378">Hydrolase</keyword>
<accession>A0A4R0G8U2</accession>
<evidence type="ECO:0000256" key="5">
    <source>
        <dbReference type="ARBA" id="ARBA00022729"/>
    </source>
</evidence>
<protein>
    <recommendedName>
        <fullName evidence="3">alpha-amylase</fullName>
        <ecNumber evidence="3">3.2.1.1</ecNumber>
    </recommendedName>
    <alternativeName>
        <fullName evidence="6">1,4-alpha-D-glucan glucanohydrolase</fullName>
    </alternativeName>
</protein>
<dbReference type="EC" id="3.2.1.1" evidence="3"/>
<dbReference type="SUPFAM" id="SSF49464">
    <property type="entry name" value="Carboxypeptidase regulatory domain-like"/>
    <property type="match status" value="2"/>
</dbReference>
<evidence type="ECO:0000256" key="6">
    <source>
        <dbReference type="ARBA" id="ARBA00030238"/>
    </source>
</evidence>
<comment type="similarity">
    <text evidence="2">Belongs to the serine-aspartate repeat-containing protein (SDr) family.</text>
</comment>
<evidence type="ECO:0000256" key="4">
    <source>
        <dbReference type="ARBA" id="ARBA00022525"/>
    </source>
</evidence>
<sequence>MQLSLIRRALLAGIAVVAVVLPGATPALAASTGAIGGRLTTSAGTAAPDVPVSVYRTGSSSVVARTSTDAEGNYTLAGLAAGSYTVGYRPGGQPEQYHRQKFRTWEADPVIVTVGNTSTVDEQLVGTGTISGRIVDTAGEPVRDLRIEGRPIGSPDWGSAFTDDDGRYQMTVLAGRYRVTFEPVQGTYQTQYVPSKIDQNEATVFEVTADAQIVADDTVLPVGNLSGRFTHTDGQPLRNADISVYTPNMYSATWAQTDADGTFDVRVLAGAYRVGLYTGDREQYYRGQLVPERADLVTVHGGQRTSITDALLGTGALRVRAVDSVTGAPVANFCASDQCSNGTGSVLLTDLPEGRHDIYLYAPDRRYFPRERTGVRVRANETAELTVKLRPGAAITTSVVDRQSGAPLQGVCVEAFLAKRVVLPDTNFMCSDRNGQVTVGPLKAGDHRLFVVPQNLTYGRQWVGPNGGTGDEREAATVTTTVGEVATGPTVRLDRAGQITGQVTDAETGTPLRDVDVSVLTGHPGVGAQDAYTDDQGRYTLTRLGPYAWPVVFSRGSYATVWSGDATSRFTAAAVTVTANSAATLDAALGRGVEVTGTIASTEGTPMRDGYVLAHSVDTGDIAGSGSVANGQFTIRMTGRQRIFLSYDVYVNEGEMHSGRYQVTDPDGVRRLARFTVPASGSLSVDMVIPTS</sequence>
<comment type="catalytic activity">
    <reaction evidence="1">
        <text>Endohydrolysis of (1-&gt;4)-alpha-D-glucosidic linkages in polysaccharides containing three or more (1-&gt;4)-alpha-linked D-glucose units.</text>
        <dbReference type="EC" id="3.2.1.1"/>
    </reaction>
</comment>
<dbReference type="GO" id="GO:0004556">
    <property type="term" value="F:alpha-amylase activity"/>
    <property type="evidence" value="ECO:0007669"/>
    <property type="project" value="UniProtKB-EC"/>
</dbReference>
<keyword evidence="9" id="KW-1185">Reference proteome</keyword>
<keyword evidence="5 7" id="KW-0732">Signal</keyword>
<dbReference type="Gene3D" id="2.60.40.1120">
    <property type="entry name" value="Carboxypeptidase-like, regulatory domain"/>
    <property type="match status" value="3"/>
</dbReference>
<dbReference type="OrthoDB" id="3632511at2"/>
<evidence type="ECO:0000313" key="8">
    <source>
        <dbReference type="EMBL" id="TCB92707.1"/>
    </source>
</evidence>
<dbReference type="GO" id="GO:0004180">
    <property type="term" value="F:carboxypeptidase activity"/>
    <property type="evidence" value="ECO:0007669"/>
    <property type="project" value="UniProtKB-KW"/>
</dbReference>
<feature type="signal peptide" evidence="7">
    <location>
        <begin position="1"/>
        <end position="29"/>
    </location>
</feature>
<evidence type="ECO:0000256" key="1">
    <source>
        <dbReference type="ARBA" id="ARBA00000548"/>
    </source>
</evidence>
<keyword evidence="8" id="KW-0645">Protease</keyword>
<dbReference type="SUPFAM" id="SSF49452">
    <property type="entry name" value="Starch-binding domain-like"/>
    <property type="match status" value="2"/>
</dbReference>
<name>A0A4R0G8U2_9ACTN</name>
<dbReference type="Proteomes" id="UP000292274">
    <property type="component" value="Unassembled WGS sequence"/>
</dbReference>
<keyword evidence="8" id="KW-0121">Carboxypeptidase</keyword>
<comment type="caution">
    <text evidence="8">The sequence shown here is derived from an EMBL/GenBank/DDBJ whole genome shotgun (WGS) entry which is preliminary data.</text>
</comment>
<evidence type="ECO:0000256" key="7">
    <source>
        <dbReference type="SAM" id="SignalP"/>
    </source>
</evidence>
<evidence type="ECO:0000256" key="3">
    <source>
        <dbReference type="ARBA" id="ARBA00012595"/>
    </source>
</evidence>
<gene>
    <name evidence="8" type="ORF">E0H26_23965</name>
</gene>
<proteinExistence type="inferred from homology"/>
<reference evidence="8 9" key="1">
    <citation type="submission" date="2019-02" db="EMBL/GenBank/DDBJ databases">
        <title>Jishengella sp. nov., isolated from a root of Zingiber montanum.</title>
        <authorList>
            <person name="Kuncharoen N."/>
            <person name="Kudo T."/>
            <person name="Masahiro Y."/>
            <person name="Ohkuma M."/>
            <person name="Tanasupawat S."/>
        </authorList>
    </citation>
    <scope>NUCLEOTIDE SEQUENCE [LARGE SCALE GENOMIC DNA]</scope>
    <source>
        <strain evidence="8 9">PLAI 1-1</strain>
    </source>
</reference>
<organism evidence="8 9">
    <name type="scientific">Micromonospora zingiberis</name>
    <dbReference type="NCBI Taxonomy" id="2053011"/>
    <lineage>
        <taxon>Bacteria</taxon>
        <taxon>Bacillati</taxon>
        <taxon>Actinomycetota</taxon>
        <taxon>Actinomycetes</taxon>
        <taxon>Micromonosporales</taxon>
        <taxon>Micromonosporaceae</taxon>
        <taxon>Micromonospora</taxon>
    </lineage>
</organism>
<dbReference type="Pfam" id="PF13620">
    <property type="entry name" value="CarboxypepD_reg"/>
    <property type="match status" value="3"/>
</dbReference>
<dbReference type="Gene3D" id="2.60.40.10">
    <property type="entry name" value="Immunoglobulins"/>
    <property type="match status" value="1"/>
</dbReference>
<dbReference type="PANTHER" id="PTHR36108:SF13">
    <property type="entry name" value="COLOSSIN-B-RELATED"/>
    <property type="match status" value="1"/>
</dbReference>
<dbReference type="GO" id="GO:0005975">
    <property type="term" value="P:carbohydrate metabolic process"/>
    <property type="evidence" value="ECO:0007669"/>
    <property type="project" value="UniProtKB-ARBA"/>
</dbReference>
<dbReference type="RefSeq" id="WP_131307467.1">
    <property type="nucleotide sequence ID" value="NZ_SJJR01000021.1"/>
</dbReference>
<evidence type="ECO:0000256" key="2">
    <source>
        <dbReference type="ARBA" id="ARBA00007257"/>
    </source>
</evidence>
<dbReference type="InterPro" id="IPR013783">
    <property type="entry name" value="Ig-like_fold"/>
</dbReference>
<dbReference type="InterPro" id="IPR013784">
    <property type="entry name" value="Carb-bd-like_fold"/>
</dbReference>
<keyword evidence="4" id="KW-0964">Secreted</keyword>
<dbReference type="GO" id="GO:0030246">
    <property type="term" value="F:carbohydrate binding"/>
    <property type="evidence" value="ECO:0007669"/>
    <property type="project" value="InterPro"/>
</dbReference>
<dbReference type="EMBL" id="SJJR01000021">
    <property type="protein sequence ID" value="TCB92707.1"/>
    <property type="molecule type" value="Genomic_DNA"/>
</dbReference>
<dbReference type="AlphaFoldDB" id="A0A4R0G8U2"/>